<evidence type="ECO:0000256" key="2">
    <source>
        <dbReference type="ARBA" id="ARBA00022801"/>
    </source>
</evidence>
<dbReference type="GO" id="GO:0006303">
    <property type="term" value="P:double-strand break repair via nonhomologous end joining"/>
    <property type="evidence" value="ECO:0007669"/>
    <property type="project" value="TreeGrafter"/>
</dbReference>
<evidence type="ECO:0000313" key="6">
    <source>
        <dbReference type="EMBL" id="GAN00700.1"/>
    </source>
</evidence>
<evidence type="ECO:0000256" key="1">
    <source>
        <dbReference type="ARBA" id="ARBA00022722"/>
    </source>
</evidence>
<dbReference type="PANTHER" id="PTHR23240:SF8">
    <property type="entry name" value="PROTEIN ARTEMIS"/>
    <property type="match status" value="1"/>
</dbReference>
<feature type="compositionally biased region" description="Low complexity" evidence="4">
    <location>
        <begin position="351"/>
        <end position="362"/>
    </location>
</feature>
<feature type="region of interest" description="Disordered" evidence="4">
    <location>
        <begin position="351"/>
        <end position="481"/>
    </location>
</feature>
<protein>
    <recommendedName>
        <fullName evidence="5">Metallo-beta-lactamase domain-containing protein</fullName>
    </recommendedName>
</protein>
<keyword evidence="3" id="KW-0269">Exonuclease</keyword>
<feature type="compositionally biased region" description="Polar residues" evidence="4">
    <location>
        <begin position="372"/>
        <end position="386"/>
    </location>
</feature>
<gene>
    <name evidence="6" type="ORF">MAM1_0001c00122</name>
</gene>
<dbReference type="OrthoDB" id="5561659at2759"/>
<dbReference type="EMBL" id="DF836290">
    <property type="protein sequence ID" value="GAN00700.1"/>
    <property type="molecule type" value="Genomic_DNA"/>
</dbReference>
<keyword evidence="2" id="KW-0378">Hydrolase</keyword>
<dbReference type="AlphaFoldDB" id="A0A0C9LPB6"/>
<dbReference type="GO" id="GO:0035312">
    <property type="term" value="F:5'-3' DNA exonuclease activity"/>
    <property type="evidence" value="ECO:0007669"/>
    <property type="project" value="TreeGrafter"/>
</dbReference>
<name>A0A0C9LPB6_9FUNG</name>
<evidence type="ECO:0000259" key="5">
    <source>
        <dbReference type="SMART" id="SM00849"/>
    </source>
</evidence>
<dbReference type="PANTHER" id="PTHR23240">
    <property type="entry name" value="DNA CROSS-LINK REPAIR PROTEIN PSO2/SNM1-RELATED"/>
    <property type="match status" value="1"/>
</dbReference>
<dbReference type="GO" id="GO:0000723">
    <property type="term" value="P:telomere maintenance"/>
    <property type="evidence" value="ECO:0007669"/>
    <property type="project" value="TreeGrafter"/>
</dbReference>
<dbReference type="GO" id="GO:0036297">
    <property type="term" value="P:interstrand cross-link repair"/>
    <property type="evidence" value="ECO:0007669"/>
    <property type="project" value="TreeGrafter"/>
</dbReference>
<feature type="region of interest" description="Disordered" evidence="4">
    <location>
        <begin position="576"/>
        <end position="595"/>
    </location>
</feature>
<feature type="domain" description="Metallo-beta-lactamase" evidence="5">
    <location>
        <begin position="2"/>
        <end position="174"/>
    </location>
</feature>
<evidence type="ECO:0000313" key="7">
    <source>
        <dbReference type="Proteomes" id="UP000053815"/>
    </source>
</evidence>
<feature type="compositionally biased region" description="Polar residues" evidence="4">
    <location>
        <begin position="456"/>
        <end position="466"/>
    </location>
</feature>
<dbReference type="SMART" id="SM00849">
    <property type="entry name" value="Lactamase_B"/>
    <property type="match status" value="1"/>
</dbReference>
<evidence type="ECO:0000256" key="3">
    <source>
        <dbReference type="ARBA" id="ARBA00022839"/>
    </source>
</evidence>
<dbReference type="SUPFAM" id="SSF56281">
    <property type="entry name" value="Metallo-hydrolase/oxidoreductase"/>
    <property type="match status" value="1"/>
</dbReference>
<dbReference type="Gene3D" id="3.40.50.12650">
    <property type="match status" value="1"/>
</dbReference>
<keyword evidence="7" id="KW-1185">Reference proteome</keyword>
<feature type="compositionally biased region" description="Low complexity" evidence="4">
    <location>
        <begin position="427"/>
        <end position="448"/>
    </location>
</feature>
<feature type="compositionally biased region" description="Basic and acidic residues" evidence="4">
    <location>
        <begin position="468"/>
        <end position="481"/>
    </location>
</feature>
<proteinExistence type="predicted"/>
<dbReference type="Gene3D" id="3.60.15.10">
    <property type="entry name" value="Ribonuclease Z/Hydroxyacylglutathione hydrolase-like"/>
    <property type="match status" value="1"/>
</dbReference>
<accession>A0A0C9LPB6</accession>
<dbReference type="STRING" id="91626.A0A0C9LPB6"/>
<feature type="compositionally biased region" description="Polar residues" evidence="4">
    <location>
        <begin position="579"/>
        <end position="595"/>
    </location>
</feature>
<organism evidence="6">
    <name type="scientific">Mucor ambiguus</name>
    <dbReference type="NCBI Taxonomy" id="91626"/>
    <lineage>
        <taxon>Eukaryota</taxon>
        <taxon>Fungi</taxon>
        <taxon>Fungi incertae sedis</taxon>
        <taxon>Mucoromycota</taxon>
        <taxon>Mucoromycotina</taxon>
        <taxon>Mucoromycetes</taxon>
        <taxon>Mucorales</taxon>
        <taxon>Mucorineae</taxon>
        <taxon>Mucoraceae</taxon>
        <taxon>Mucor</taxon>
    </lineage>
</organism>
<sequence>MSSFDGRIREYPAVAIDNFEPNNFAKYFILSHVHSDHMKGLTDYSFNKQIYCTEESAKLMSHIVVRHNKQPKYRHLQNLLMPVKYRQVVRLDTPEYGTISFQFLPANHCIGSAMILLDGQHGSVLYTGDTRAEPHFYEENLGLVRKRCIQNLYMDTTCVRENAEKFISKVSVSLIQDPLYGPHHHIYVDCWTFGYEECWAQIHATFKQKVHVFKQKYDAYVEANPVYKEYLTTDPSTTRFHSCDWDLDCRPYEHGLVAIHFKPNMDDQPRLYIPSEKSNHLLSTDLRYDCKPHSRHILPFSFHSSLEEVVGFINYVNAKTLTMCVARGGCTGMNEMRKLLTSRGCRLGEISHSSDYSSNGSSAGQQKRRRLSTGSSYFKKVMSNTAEDPDEHTPDGSGSGSLWASRKTGSHPVASKSKLDSIQETTSSHSSVPPKASSKNQPNPSSQSHACPATIQPLTARTNLPKTPTREGTEEKTHSVAERAHAVQEVVKTTASVIGEHISSLERSLSWEITAIPNTPPPLPPPSPKPQDDVIVISSDDEDTKPIMTRLETRQFFRVLRKCHLKNDEYIARARTKSKSSANNPTSSLNPNAVI</sequence>
<reference evidence="6" key="1">
    <citation type="submission" date="2014-09" db="EMBL/GenBank/DDBJ databases">
        <title>Draft genome sequence of an oleaginous Mucoromycotina fungus Mucor ambiguus NBRC6742.</title>
        <authorList>
            <person name="Takeda I."/>
            <person name="Yamane N."/>
            <person name="Morita T."/>
            <person name="Tamano K."/>
            <person name="Machida M."/>
            <person name="Baker S."/>
            <person name="Koike H."/>
        </authorList>
    </citation>
    <scope>NUCLEOTIDE SEQUENCE</scope>
    <source>
        <strain evidence="6">NBRC 6742</strain>
    </source>
</reference>
<keyword evidence="1" id="KW-0540">Nuclease</keyword>
<evidence type="ECO:0000256" key="4">
    <source>
        <dbReference type="SAM" id="MobiDB-lite"/>
    </source>
</evidence>
<dbReference type="InterPro" id="IPR036866">
    <property type="entry name" value="RibonucZ/Hydroxyglut_hydro"/>
</dbReference>
<dbReference type="GO" id="GO:0003684">
    <property type="term" value="F:damaged DNA binding"/>
    <property type="evidence" value="ECO:0007669"/>
    <property type="project" value="TreeGrafter"/>
</dbReference>
<dbReference type="InterPro" id="IPR001279">
    <property type="entry name" value="Metallo-B-lactamas"/>
</dbReference>
<dbReference type="Proteomes" id="UP000053815">
    <property type="component" value="Unassembled WGS sequence"/>
</dbReference>